<keyword evidence="3" id="KW-1185">Reference proteome</keyword>
<sequence>MTGCKVVCLHSAFGLTEGVLEFADLLRAEGCEVTTPDFYAGRSFDNVADGVAHRDEVGYRELLARVAEADVDGAVLIGFSLGASFAQRLARPGVRLVALIGSLDPLPPEKLWCGVDVQLHQYADDPWVDDEDVPPFRLAVEGSGAMFEHFVTPGEGHLFTERTQREYDRELTELTVDRIVAHLS</sequence>
<proteinExistence type="predicted"/>
<evidence type="ECO:0000313" key="3">
    <source>
        <dbReference type="Proteomes" id="UP001442841"/>
    </source>
</evidence>
<reference evidence="2 3" key="1">
    <citation type="submission" date="2024-04" db="EMBL/GenBank/DDBJ databases">
        <title>Isolation of an actinomycete strain from pig manure.</title>
        <authorList>
            <person name="Gong T."/>
            <person name="Yu Z."/>
            <person name="An M."/>
            <person name="Wei C."/>
            <person name="Yang W."/>
            <person name="Liu L."/>
        </authorList>
    </citation>
    <scope>NUCLEOTIDE SEQUENCE [LARGE SCALE GENOMIC DNA]</scope>
    <source>
        <strain evidence="2 3">ZF39</strain>
    </source>
</reference>
<dbReference type="RefSeq" id="WP_425307199.1">
    <property type="nucleotide sequence ID" value="NZ_CP154795.1"/>
</dbReference>
<evidence type="ECO:0000259" key="1">
    <source>
        <dbReference type="Pfam" id="PF01738"/>
    </source>
</evidence>
<dbReference type="SUPFAM" id="SSF53474">
    <property type="entry name" value="alpha/beta-Hydrolases"/>
    <property type="match status" value="1"/>
</dbReference>
<name>A0ABZ3FM60_9ACTN</name>
<dbReference type="Proteomes" id="UP001442841">
    <property type="component" value="Chromosome"/>
</dbReference>
<dbReference type="PANTHER" id="PTHR46623:SF6">
    <property type="entry name" value="ALPHA_BETA-HYDROLASES SUPERFAMILY PROTEIN"/>
    <property type="match status" value="1"/>
</dbReference>
<dbReference type="GO" id="GO:0016787">
    <property type="term" value="F:hydrolase activity"/>
    <property type="evidence" value="ECO:0007669"/>
    <property type="project" value="UniProtKB-KW"/>
</dbReference>
<dbReference type="Pfam" id="PF01738">
    <property type="entry name" value="DLH"/>
    <property type="match status" value="1"/>
</dbReference>
<dbReference type="InterPro" id="IPR051049">
    <property type="entry name" value="Dienelactone_hydrolase-like"/>
</dbReference>
<dbReference type="InterPro" id="IPR002925">
    <property type="entry name" value="Dienelactn_hydro"/>
</dbReference>
<accession>A0ABZ3FM60</accession>
<keyword evidence="2" id="KW-0378">Hydrolase</keyword>
<dbReference type="InterPro" id="IPR029058">
    <property type="entry name" value="AB_hydrolase_fold"/>
</dbReference>
<dbReference type="EMBL" id="CP154795">
    <property type="protein sequence ID" value="XAN05766.1"/>
    <property type="molecule type" value="Genomic_DNA"/>
</dbReference>
<gene>
    <name evidence="2" type="ORF">AADG42_00080</name>
</gene>
<dbReference type="PANTHER" id="PTHR46623">
    <property type="entry name" value="CARBOXYMETHYLENEBUTENOLIDASE-RELATED"/>
    <property type="match status" value="1"/>
</dbReference>
<dbReference type="Gene3D" id="3.40.50.1820">
    <property type="entry name" value="alpha/beta hydrolase"/>
    <property type="match status" value="1"/>
</dbReference>
<feature type="domain" description="Dienelactone hydrolase" evidence="1">
    <location>
        <begin position="6"/>
        <end position="180"/>
    </location>
</feature>
<protein>
    <submittedName>
        <fullName evidence="2">Dienelactone hydrolase family protein</fullName>
    </submittedName>
</protein>
<evidence type="ECO:0000313" key="2">
    <source>
        <dbReference type="EMBL" id="XAN05766.1"/>
    </source>
</evidence>
<organism evidence="2 3">
    <name type="scientific">Ammonicoccus fulvus</name>
    <dbReference type="NCBI Taxonomy" id="3138240"/>
    <lineage>
        <taxon>Bacteria</taxon>
        <taxon>Bacillati</taxon>
        <taxon>Actinomycetota</taxon>
        <taxon>Actinomycetes</taxon>
        <taxon>Propionibacteriales</taxon>
        <taxon>Propionibacteriaceae</taxon>
        <taxon>Ammonicoccus</taxon>
    </lineage>
</organism>